<feature type="transmembrane region" description="Helical" evidence="7">
    <location>
        <begin position="74"/>
        <end position="91"/>
    </location>
</feature>
<keyword evidence="4 7" id="KW-0812">Transmembrane</keyword>
<dbReference type="InterPro" id="IPR010627">
    <property type="entry name" value="Prepilin_pept_A24_N"/>
</dbReference>
<sequence length="263" mass="29694">MIFFSVFVFLFGAVVGSFLNVVILRLNTGQSIVSGRSKCFTCAKKLKWHELLPIVSFVFLRGKCSACKTKISWQYPLVETITGIIFVLLFQQSQISNLKSQNILDFGFWILVFSFLIIIAVYDYRHQIIPNLFVWIFNGLAFLGLFNSFRISDFGFRILDWNALLAGFILFAFFALLWGMSKGRWMGFGDAKLALGIGWLLGITKGIAAITLAFWVGAIVGVLLIYLNKNKYGLKSSIAFGPFMILGTIISFFWGEKIIGFLF</sequence>
<evidence type="ECO:0000256" key="5">
    <source>
        <dbReference type="ARBA" id="ARBA00022989"/>
    </source>
</evidence>
<dbReference type="EMBL" id="MHTA01000009">
    <property type="protein sequence ID" value="OHA54515.1"/>
    <property type="molecule type" value="Genomic_DNA"/>
</dbReference>
<feature type="transmembrane region" description="Helical" evidence="7">
    <location>
        <begin position="158"/>
        <end position="179"/>
    </location>
</feature>
<dbReference type="PANTHER" id="PTHR30487:SF0">
    <property type="entry name" value="PREPILIN LEADER PEPTIDASE_N-METHYLTRANSFERASE-RELATED"/>
    <property type="match status" value="1"/>
</dbReference>
<dbReference type="InterPro" id="IPR050882">
    <property type="entry name" value="Prepilin_peptidase/N-MTase"/>
</dbReference>
<keyword evidence="3" id="KW-1003">Cell membrane</keyword>
<evidence type="ECO:0000259" key="8">
    <source>
        <dbReference type="Pfam" id="PF01478"/>
    </source>
</evidence>
<evidence type="ECO:0000259" key="9">
    <source>
        <dbReference type="Pfam" id="PF06750"/>
    </source>
</evidence>
<feature type="transmembrane region" description="Helical" evidence="7">
    <location>
        <begin position="199"/>
        <end position="226"/>
    </location>
</feature>
<evidence type="ECO:0000256" key="6">
    <source>
        <dbReference type="ARBA" id="ARBA00023136"/>
    </source>
</evidence>
<dbReference type="InterPro" id="IPR000045">
    <property type="entry name" value="Prepilin_IV_endopep_pep"/>
</dbReference>
<feature type="domain" description="Prepilin peptidase A24 N-terminal" evidence="9">
    <location>
        <begin position="10"/>
        <end position="91"/>
    </location>
</feature>
<feature type="transmembrane region" description="Helical" evidence="7">
    <location>
        <begin position="238"/>
        <end position="255"/>
    </location>
</feature>
<feature type="transmembrane region" description="Helical" evidence="7">
    <location>
        <begin position="128"/>
        <end position="146"/>
    </location>
</feature>
<dbReference type="Gene3D" id="1.20.120.1220">
    <property type="match status" value="1"/>
</dbReference>
<comment type="caution">
    <text evidence="10">The sequence shown here is derived from an EMBL/GenBank/DDBJ whole genome shotgun (WGS) entry which is preliminary data.</text>
</comment>
<comment type="similarity">
    <text evidence="2">Belongs to the peptidase A24 family.</text>
</comment>
<keyword evidence="5 7" id="KW-1133">Transmembrane helix</keyword>
<dbReference type="Pfam" id="PF01478">
    <property type="entry name" value="Peptidase_A24"/>
    <property type="match status" value="1"/>
</dbReference>
<evidence type="ECO:0000256" key="7">
    <source>
        <dbReference type="SAM" id="Phobius"/>
    </source>
</evidence>
<dbReference type="GO" id="GO:0006465">
    <property type="term" value="P:signal peptide processing"/>
    <property type="evidence" value="ECO:0007669"/>
    <property type="project" value="TreeGrafter"/>
</dbReference>
<dbReference type="Pfam" id="PF06750">
    <property type="entry name" value="A24_N_bact"/>
    <property type="match status" value="1"/>
</dbReference>
<evidence type="ECO:0000256" key="3">
    <source>
        <dbReference type="ARBA" id="ARBA00022475"/>
    </source>
</evidence>
<evidence type="ECO:0000256" key="1">
    <source>
        <dbReference type="ARBA" id="ARBA00004651"/>
    </source>
</evidence>
<dbReference type="GO" id="GO:0004190">
    <property type="term" value="F:aspartic-type endopeptidase activity"/>
    <property type="evidence" value="ECO:0007669"/>
    <property type="project" value="InterPro"/>
</dbReference>
<dbReference type="STRING" id="1802370.A2Z62_00540"/>
<feature type="transmembrane region" description="Helical" evidence="7">
    <location>
        <begin position="6"/>
        <end position="26"/>
    </location>
</feature>
<keyword evidence="6 7" id="KW-0472">Membrane</keyword>
<proteinExistence type="inferred from homology"/>
<comment type="subcellular location">
    <subcellularLocation>
        <location evidence="1">Cell membrane</location>
        <topology evidence="1">Multi-pass membrane protein</topology>
    </subcellularLocation>
</comment>
<gene>
    <name evidence="10" type="ORF">A2Z62_00540</name>
</gene>
<accession>A0A1G2Q1R4</accession>
<evidence type="ECO:0000313" key="11">
    <source>
        <dbReference type="Proteomes" id="UP000177649"/>
    </source>
</evidence>
<evidence type="ECO:0000256" key="4">
    <source>
        <dbReference type="ARBA" id="ARBA00022692"/>
    </source>
</evidence>
<feature type="transmembrane region" description="Helical" evidence="7">
    <location>
        <begin position="103"/>
        <end position="122"/>
    </location>
</feature>
<dbReference type="AlphaFoldDB" id="A0A1G2Q1R4"/>
<feature type="domain" description="Prepilin type IV endopeptidase peptidase" evidence="8">
    <location>
        <begin position="110"/>
        <end position="222"/>
    </location>
</feature>
<dbReference type="Proteomes" id="UP000177649">
    <property type="component" value="Unassembled WGS sequence"/>
</dbReference>
<evidence type="ECO:0000313" key="10">
    <source>
        <dbReference type="EMBL" id="OHA54515.1"/>
    </source>
</evidence>
<evidence type="ECO:0008006" key="12">
    <source>
        <dbReference type="Google" id="ProtNLM"/>
    </source>
</evidence>
<reference evidence="10 11" key="1">
    <citation type="journal article" date="2016" name="Nat. Commun.">
        <title>Thousands of microbial genomes shed light on interconnected biogeochemical processes in an aquifer system.</title>
        <authorList>
            <person name="Anantharaman K."/>
            <person name="Brown C.T."/>
            <person name="Hug L.A."/>
            <person name="Sharon I."/>
            <person name="Castelle C.J."/>
            <person name="Probst A.J."/>
            <person name="Thomas B.C."/>
            <person name="Singh A."/>
            <person name="Wilkins M.J."/>
            <person name="Karaoz U."/>
            <person name="Brodie E.L."/>
            <person name="Williams K.H."/>
            <person name="Hubbard S.S."/>
            <person name="Banfield J.F."/>
        </authorList>
    </citation>
    <scope>NUCLEOTIDE SEQUENCE [LARGE SCALE GENOMIC DNA]</scope>
</reference>
<name>A0A1G2Q1R4_9BACT</name>
<dbReference type="GO" id="GO:0005886">
    <property type="term" value="C:plasma membrane"/>
    <property type="evidence" value="ECO:0007669"/>
    <property type="project" value="UniProtKB-SubCell"/>
</dbReference>
<protein>
    <recommendedName>
        <fullName evidence="12">Prepilin peptidase</fullName>
    </recommendedName>
</protein>
<dbReference type="PANTHER" id="PTHR30487">
    <property type="entry name" value="TYPE 4 PREPILIN-LIKE PROTEINS LEADER PEPTIDE-PROCESSING ENZYME"/>
    <property type="match status" value="1"/>
</dbReference>
<evidence type="ECO:0000256" key="2">
    <source>
        <dbReference type="ARBA" id="ARBA00005801"/>
    </source>
</evidence>
<organism evidence="10 11">
    <name type="scientific">Candidatus Terrybacteria bacterium RIFCSPLOWO2_02_42_20</name>
    <dbReference type="NCBI Taxonomy" id="1802370"/>
    <lineage>
        <taxon>Bacteria</taxon>
        <taxon>Candidatus Terryibacteriota</taxon>
    </lineage>
</organism>